<dbReference type="InterPro" id="IPR019151">
    <property type="entry name" value="Proteasome_assmbl_chaperone_2"/>
</dbReference>
<name>A0ABQ6IMZ8_9MICO</name>
<reference evidence="2" key="1">
    <citation type="journal article" date="2019" name="Int. J. Syst. Evol. Microbiol.">
        <title>The Global Catalogue of Microorganisms (GCM) 10K type strain sequencing project: providing services to taxonomists for standard genome sequencing and annotation.</title>
        <authorList>
            <consortium name="The Broad Institute Genomics Platform"/>
            <consortium name="The Broad Institute Genome Sequencing Center for Infectious Disease"/>
            <person name="Wu L."/>
            <person name="Ma J."/>
        </authorList>
    </citation>
    <scope>NUCLEOTIDE SEQUENCE [LARGE SCALE GENOMIC DNA]</scope>
    <source>
        <strain evidence="2">NBRC 113072</strain>
    </source>
</reference>
<proteinExistence type="predicted"/>
<dbReference type="Proteomes" id="UP001157126">
    <property type="component" value="Unassembled WGS sequence"/>
</dbReference>
<dbReference type="Gene3D" id="3.40.50.10900">
    <property type="entry name" value="PAC-like subunit"/>
    <property type="match status" value="1"/>
</dbReference>
<dbReference type="EMBL" id="BSUO01000001">
    <property type="protein sequence ID" value="GMA39294.1"/>
    <property type="molecule type" value="Genomic_DNA"/>
</dbReference>
<accession>A0ABQ6IMZ8</accession>
<dbReference type="Gene3D" id="1.10.287.100">
    <property type="match status" value="1"/>
</dbReference>
<organism evidence="1 2">
    <name type="scientific">Mobilicoccus caccae</name>
    <dbReference type="NCBI Taxonomy" id="1859295"/>
    <lineage>
        <taxon>Bacteria</taxon>
        <taxon>Bacillati</taxon>
        <taxon>Actinomycetota</taxon>
        <taxon>Actinomycetes</taxon>
        <taxon>Micrococcales</taxon>
        <taxon>Dermatophilaceae</taxon>
        <taxon>Mobilicoccus</taxon>
    </lineage>
</organism>
<dbReference type="RefSeq" id="WP_284303238.1">
    <property type="nucleotide sequence ID" value="NZ_BSUO01000001.1"/>
</dbReference>
<comment type="caution">
    <text evidence="1">The sequence shown here is derived from an EMBL/GenBank/DDBJ whole genome shotgun (WGS) entry which is preliminary data.</text>
</comment>
<evidence type="ECO:0000313" key="2">
    <source>
        <dbReference type="Proteomes" id="UP001157126"/>
    </source>
</evidence>
<evidence type="ECO:0000313" key="1">
    <source>
        <dbReference type="EMBL" id="GMA39294.1"/>
    </source>
</evidence>
<evidence type="ECO:0008006" key="3">
    <source>
        <dbReference type="Google" id="ProtNLM"/>
    </source>
</evidence>
<protein>
    <recommendedName>
        <fullName evidence="3">PAC2 family protein</fullName>
    </recommendedName>
</protein>
<dbReference type="InterPro" id="IPR038389">
    <property type="entry name" value="PSMG2_sf"/>
</dbReference>
<dbReference type="PIRSF" id="PIRSF028754">
    <property type="entry name" value="UCP028754"/>
    <property type="match status" value="1"/>
</dbReference>
<sequence length="312" mass="33752">MQDPSALFRLETDTDLADLRASTLVVALGGFIDAGHTQRLLVEHLLRTLDHTVVATFDVDQLIDYRARRPVMTFSQDRYTGYTDPSLALYRLVDDSGTPFFLLWGPEPDYQWERVVEAVTALAKALSVELFVTLYGIPMAVPHTRPVSSTVHGTTDELRSLGTRIFGTLNAPGSLSGLLEYRLGEQGRAAVGFVIYVPHYLAQGDYPAAAAHGLERIAEVGGLDLSPSGLELAAADSAHAIAAEVVESAEAAEIVRALEEQYDARLARLGDGENEGEEHEGLGAIDAGSLPTGDQLGAELEAFLEEIRRGRH</sequence>
<dbReference type="Pfam" id="PF09754">
    <property type="entry name" value="PAC2"/>
    <property type="match status" value="1"/>
</dbReference>
<dbReference type="InterPro" id="IPR008492">
    <property type="entry name" value="Rv2714-like"/>
</dbReference>
<dbReference type="SUPFAM" id="SSF159659">
    <property type="entry name" value="Cgl1923-like"/>
    <property type="match status" value="1"/>
</dbReference>
<keyword evidence="2" id="KW-1185">Reference proteome</keyword>
<gene>
    <name evidence="1" type="ORF">GCM10025883_13390</name>
</gene>